<dbReference type="InterPro" id="IPR022398">
    <property type="entry name" value="Peptidase_S8_His-AS"/>
</dbReference>
<dbReference type="InterPro" id="IPR000209">
    <property type="entry name" value="Peptidase_S8/S53_dom"/>
</dbReference>
<proteinExistence type="inferred from homology"/>
<sequence length="572" mass="61396">EALVRLWKCFRGVAEESGVVEHLEITGIQVVHTGVAACPATEDDICHLVESIARDGVYKEIACSKGSEKSSMPMTEARTGDSPLRAETKSHREPHILDYPPNDSLFDHQRPMFETLRMEETWKAVRESGLPRRDVIVAIIDSGITTEHPEFHGKLLEGYDASGEAENSVQDKAGHGTAVAGVIAGIINNGLGIAGVADKVKIRPVKVAQRNYSTFDVAQWVKGWEAALNFQDTDMIVYAASSRYTPDEEALYKRLLTSAVEKGMVVLTATKNSDEVNTEAELALPCSLASQFPGVLCAAATRATNTNVLAYAASKHASFGLLGTRVWSPTHERENGKWVYSNPSGSSMATAIAAGVVALIQSFKNFTPAEIDRMLIGATEGRVKTVNGTEMDYGSLRPDLAVRRAIAEAAPPTPTPPPTSPPPRPGIVDSFGRGKGQSSSFLHVSMSMTMLELFCDGLTSLPYVASNSWGVGVSALAGRPLYNNDSYNATSSISAACEETPLNDRSNAGTKDLDQQPRGTEELHRILIARPDALPELLRGRVSAGVPLSSGSISSSSDEDDEGRDIRIAVDE</sequence>
<accession>A0A7J6UGM0</accession>
<dbReference type="EMBL" id="JABANM010000319">
    <property type="protein sequence ID" value="KAF4756178.1"/>
    <property type="molecule type" value="Genomic_DNA"/>
</dbReference>
<evidence type="ECO:0000256" key="2">
    <source>
        <dbReference type="ARBA" id="ARBA00022670"/>
    </source>
</evidence>
<protein>
    <recommendedName>
        <fullName evidence="7">subtilisin</fullName>
        <ecNumber evidence="7">3.4.21.62</ecNumber>
    </recommendedName>
</protein>
<dbReference type="SUPFAM" id="SSF52743">
    <property type="entry name" value="Subtilisin-like"/>
    <property type="match status" value="1"/>
</dbReference>
<keyword evidence="3 8" id="KW-0378">Hydrolase</keyword>
<keyword evidence="5" id="KW-0865">Zymogen</keyword>
<dbReference type="EC" id="3.4.21.62" evidence="7"/>
<comment type="catalytic activity">
    <reaction evidence="6">
        <text>Hydrolysis of proteins with broad specificity for peptide bonds, and a preference for a large uncharged residue in P1. Hydrolyzes peptide amides.</text>
        <dbReference type="EC" id="3.4.21.62"/>
    </reaction>
</comment>
<dbReference type="PANTHER" id="PTHR43399:SF4">
    <property type="entry name" value="CELL WALL-ASSOCIATED PROTEASE"/>
    <property type="match status" value="1"/>
</dbReference>
<feature type="domain" description="Peptidase S8/S53" evidence="10">
    <location>
        <begin position="133"/>
        <end position="379"/>
    </location>
</feature>
<feature type="region of interest" description="Disordered" evidence="9">
    <location>
        <begin position="545"/>
        <end position="572"/>
    </location>
</feature>
<feature type="active site" description="Charge relay system" evidence="8">
    <location>
        <position position="141"/>
    </location>
</feature>
<evidence type="ECO:0000256" key="9">
    <source>
        <dbReference type="SAM" id="MobiDB-lite"/>
    </source>
</evidence>
<reference evidence="11 12" key="1">
    <citation type="submission" date="2020-04" db="EMBL/GenBank/DDBJ databases">
        <title>Perkinsus olseni comparative genomics.</title>
        <authorList>
            <person name="Bogema D.R."/>
        </authorList>
    </citation>
    <scope>NUCLEOTIDE SEQUENCE [LARGE SCALE GENOMIC DNA]</scope>
    <source>
        <strain evidence="11">ATCC PRA-205</strain>
    </source>
</reference>
<dbReference type="AlphaFoldDB" id="A0A7J6UGM0"/>
<feature type="active site" description="Charge relay system" evidence="8">
    <location>
        <position position="175"/>
    </location>
</feature>
<keyword evidence="4 8" id="KW-0720">Serine protease</keyword>
<dbReference type="InterPro" id="IPR036852">
    <property type="entry name" value="Peptidase_S8/S53_dom_sf"/>
</dbReference>
<gene>
    <name evidence="11" type="ORF">FOZ62_000448</name>
</gene>
<comment type="caution">
    <text evidence="11">The sequence shown here is derived from an EMBL/GenBank/DDBJ whole genome shotgun (WGS) entry which is preliminary data.</text>
</comment>
<feature type="region of interest" description="Disordered" evidence="9">
    <location>
        <begin position="409"/>
        <end position="432"/>
    </location>
</feature>
<evidence type="ECO:0000256" key="3">
    <source>
        <dbReference type="ARBA" id="ARBA00022801"/>
    </source>
</evidence>
<evidence type="ECO:0000256" key="5">
    <source>
        <dbReference type="ARBA" id="ARBA00023145"/>
    </source>
</evidence>
<dbReference type="PROSITE" id="PS51892">
    <property type="entry name" value="SUBTILASE"/>
    <property type="match status" value="1"/>
</dbReference>
<evidence type="ECO:0000256" key="4">
    <source>
        <dbReference type="ARBA" id="ARBA00022825"/>
    </source>
</evidence>
<evidence type="ECO:0000313" key="12">
    <source>
        <dbReference type="Proteomes" id="UP000574390"/>
    </source>
</evidence>
<dbReference type="InterPro" id="IPR015500">
    <property type="entry name" value="Peptidase_S8_subtilisin-rel"/>
</dbReference>
<feature type="region of interest" description="Disordered" evidence="9">
    <location>
        <begin position="498"/>
        <end position="518"/>
    </location>
</feature>
<feature type="active site" description="Charge relay system" evidence="8">
    <location>
        <position position="347"/>
    </location>
</feature>
<dbReference type="GO" id="GO:0004252">
    <property type="term" value="F:serine-type endopeptidase activity"/>
    <property type="evidence" value="ECO:0007669"/>
    <property type="project" value="UniProtKB-UniRule"/>
</dbReference>
<feature type="non-terminal residue" evidence="11">
    <location>
        <position position="1"/>
    </location>
</feature>
<dbReference type="PROSITE" id="PS00137">
    <property type="entry name" value="SUBTILASE_HIS"/>
    <property type="match status" value="1"/>
</dbReference>
<dbReference type="PRINTS" id="PR00723">
    <property type="entry name" value="SUBTILISIN"/>
</dbReference>
<dbReference type="Proteomes" id="UP000574390">
    <property type="component" value="Unassembled WGS sequence"/>
</dbReference>
<evidence type="ECO:0000256" key="8">
    <source>
        <dbReference type="PROSITE-ProRule" id="PRU01240"/>
    </source>
</evidence>
<dbReference type="Pfam" id="PF00082">
    <property type="entry name" value="Peptidase_S8"/>
    <property type="match status" value="1"/>
</dbReference>
<evidence type="ECO:0000259" key="10">
    <source>
        <dbReference type="Pfam" id="PF00082"/>
    </source>
</evidence>
<feature type="non-terminal residue" evidence="11">
    <location>
        <position position="572"/>
    </location>
</feature>
<dbReference type="InterPro" id="IPR023827">
    <property type="entry name" value="Peptidase_S8_Asp-AS"/>
</dbReference>
<feature type="region of interest" description="Disordered" evidence="9">
    <location>
        <begin position="68"/>
        <end position="89"/>
    </location>
</feature>
<dbReference type="PANTHER" id="PTHR43399">
    <property type="entry name" value="SUBTILISIN-RELATED"/>
    <property type="match status" value="1"/>
</dbReference>
<evidence type="ECO:0000256" key="6">
    <source>
        <dbReference type="ARBA" id="ARBA00023529"/>
    </source>
</evidence>
<evidence type="ECO:0000256" key="7">
    <source>
        <dbReference type="ARBA" id="ARBA00023619"/>
    </source>
</evidence>
<dbReference type="GO" id="GO:0006508">
    <property type="term" value="P:proteolysis"/>
    <property type="evidence" value="ECO:0007669"/>
    <property type="project" value="UniProtKB-KW"/>
</dbReference>
<dbReference type="InterPro" id="IPR051048">
    <property type="entry name" value="Peptidase_S8/S53_subtilisin"/>
</dbReference>
<keyword evidence="2 8" id="KW-0645">Protease</keyword>
<feature type="compositionally biased region" description="Pro residues" evidence="9">
    <location>
        <begin position="411"/>
        <end position="425"/>
    </location>
</feature>
<organism evidence="11 12">
    <name type="scientific">Perkinsus olseni</name>
    <name type="common">Perkinsus atlanticus</name>
    <dbReference type="NCBI Taxonomy" id="32597"/>
    <lineage>
        <taxon>Eukaryota</taxon>
        <taxon>Sar</taxon>
        <taxon>Alveolata</taxon>
        <taxon>Perkinsozoa</taxon>
        <taxon>Perkinsea</taxon>
        <taxon>Perkinsida</taxon>
        <taxon>Perkinsidae</taxon>
        <taxon>Perkinsus</taxon>
    </lineage>
</organism>
<dbReference type="Gene3D" id="3.40.50.200">
    <property type="entry name" value="Peptidase S8/S53 domain"/>
    <property type="match status" value="1"/>
</dbReference>
<comment type="similarity">
    <text evidence="1 8">Belongs to the peptidase S8 family.</text>
</comment>
<evidence type="ECO:0000256" key="1">
    <source>
        <dbReference type="ARBA" id="ARBA00011073"/>
    </source>
</evidence>
<dbReference type="PROSITE" id="PS00136">
    <property type="entry name" value="SUBTILASE_ASP"/>
    <property type="match status" value="1"/>
</dbReference>
<name>A0A7J6UGM0_PEROL</name>
<evidence type="ECO:0000313" key="11">
    <source>
        <dbReference type="EMBL" id="KAF4756178.1"/>
    </source>
</evidence>